<evidence type="ECO:0000313" key="1">
    <source>
        <dbReference type="EMBL" id="KAJ9651541.1"/>
    </source>
</evidence>
<reference evidence="1" key="1">
    <citation type="submission" date="2022-10" db="EMBL/GenBank/DDBJ databases">
        <title>Culturing micro-colonial fungi from biological soil crusts in the Mojave desert and describing Neophaeococcomyces mojavensis, and introducing the new genera and species Taxawa tesnikishii.</title>
        <authorList>
            <person name="Kurbessoian T."/>
            <person name="Stajich J.E."/>
        </authorList>
    </citation>
    <scope>NUCLEOTIDE SEQUENCE</scope>
    <source>
        <strain evidence="1">JES_112</strain>
    </source>
</reference>
<name>A0ACC2ZVB6_9EURO</name>
<dbReference type="Proteomes" id="UP001172386">
    <property type="component" value="Unassembled WGS sequence"/>
</dbReference>
<dbReference type="EMBL" id="JAPDRQ010000250">
    <property type="protein sequence ID" value="KAJ9651541.1"/>
    <property type="molecule type" value="Genomic_DNA"/>
</dbReference>
<comment type="caution">
    <text evidence="1">The sequence shown here is derived from an EMBL/GenBank/DDBJ whole genome shotgun (WGS) entry which is preliminary data.</text>
</comment>
<accession>A0ACC2ZVB6</accession>
<evidence type="ECO:0000313" key="2">
    <source>
        <dbReference type="Proteomes" id="UP001172386"/>
    </source>
</evidence>
<sequence>MSEKYKGISTFICLTPKSTDFHGDDTETTVHGDLDMSQYNNQQPFYNFPQNTPGPPQPQWQAGPPRRGWGDPRLSLSQASPVAPSPSSPFNSHAWPTPNAQQPLPPPPPLPLGGFPPGPQNVAVYDTASWGVKYNQPQQGTHQEDALRPPLPPRPASAASGQDQGWNNQLPQTKPPTPPPRPPEYAAPQQPAQGHYFPHEQYSHRPSSHQYEPSTSQWSSGQLQTAPPDPSDHGWQQMHQQNDAPISPIDQHRQSWHVPNQPSQEQHHGYPQIPQQSQGGPTQQSSIPKPSASALGAGGPSDWERFPGDDHFYQSQNQSQQPNAGDDSHGYVSTPEPMHAVPAVPSPGKLRKSNAPTPQPNQSFVQELNQRLTPHHAQSASLSSLSGNGYLYQGRESSSPSVSTYGTPGKSGTIDSVIQAWSTPGSLPAHNQQNIEPLEPPPKRTSTLRKSVPVRQLASAETQTDFPPIIKTETKYETKYETKIETREIDPYEDLKGEYRTSLNRYATMLRKETAATDERDKMTIVCEFVNREVKLRSVLFNAEPAELIWSNELAELKRGREELVQLKHSQEVLQRELDAAKQGTTTAQLQAGELRKQLDDTRGQLDDTRLQLGDTKRQSEDLKRQLEDTKRQSEEVKRQSEDTKRQLDDTKNALEGARHELDDSKKEVADLKRLVERAKEEANNTVPPRFDRAVTPKPTLNTATASSPNKDDFVVINADGEDAEYSPGGRPRGMLPPKTPIQQRPFSPPVQTGPAITQTFGQKFSQPGSPGSNAPMTLDDYVTPERPERSFNSTPHILRPGSTAPTPPLNPAMSPAPIPFQPARPAYTPFRYGEGLESARATVNPNNPANEAYMKLRNEQAVESGRLLSQEPPLLTVTPALDRGQNATPSRARQQHEEAFLGLLRQQSKATKRPLIPNQGDAPAPLRVGSPLTRRQSIPPLVKTAESLRQSLPSNVTQLTFAKSSHPKLAPIGSAISKIVDDFSFIHATVVAWDKENRKLRQQLDSERAARESENQSHIDQLFNEDQIGYADIGALEEDFKLDEASKKYEEDQQELESFTRNVFENVAHRLESEVAELEILRAKTLDVLDLGAQSVSSRIRMSLTQPQKAMEGAPLADTMATMLQIFHKIEVRYTKIAEAHFERERRRKRLELSVLYTNGDTAGVKQLEKNFDKAQSLQVHSEARKRDERANKLMDSFDRGVVRGLSENQEWVDEMSNKTSLLRDLILGSEANGPLAGNREELLYGPGGITQTLSLLQDAVGIVMQDSRELVQMSGQADKILNEADFAMFLAEAKIAEADEREFEKLNSEKTKEDQKLKEEAEARMNSIQRGPEEILGFIKDVRDAVGNDKGHKDRLNQALEAAKKRNMTGSPPTMQDGGPSMKEL</sequence>
<keyword evidence="2" id="KW-1185">Reference proteome</keyword>
<proteinExistence type="predicted"/>
<gene>
    <name evidence="1" type="ORF">H2198_009184</name>
</gene>
<organism evidence="1 2">
    <name type="scientific">Neophaeococcomyces mojaviensis</name>
    <dbReference type="NCBI Taxonomy" id="3383035"/>
    <lineage>
        <taxon>Eukaryota</taxon>
        <taxon>Fungi</taxon>
        <taxon>Dikarya</taxon>
        <taxon>Ascomycota</taxon>
        <taxon>Pezizomycotina</taxon>
        <taxon>Eurotiomycetes</taxon>
        <taxon>Chaetothyriomycetidae</taxon>
        <taxon>Chaetothyriales</taxon>
        <taxon>Chaetothyriales incertae sedis</taxon>
        <taxon>Neophaeococcomyces</taxon>
    </lineage>
</organism>
<protein>
    <submittedName>
        <fullName evidence="1">Uncharacterized protein</fullName>
    </submittedName>
</protein>